<gene>
    <name evidence="2" type="ORF">PCOR1329_LOCUS49053</name>
</gene>
<reference evidence="2" key="1">
    <citation type="submission" date="2023-10" db="EMBL/GenBank/DDBJ databases">
        <authorList>
            <person name="Chen Y."/>
            <person name="Shah S."/>
            <person name="Dougan E. K."/>
            <person name="Thang M."/>
            <person name="Chan C."/>
        </authorList>
    </citation>
    <scope>NUCLEOTIDE SEQUENCE [LARGE SCALE GENOMIC DNA]</scope>
</reference>
<evidence type="ECO:0000313" key="2">
    <source>
        <dbReference type="EMBL" id="CAK0859812.1"/>
    </source>
</evidence>
<organism evidence="2 3">
    <name type="scientific">Prorocentrum cordatum</name>
    <dbReference type="NCBI Taxonomy" id="2364126"/>
    <lineage>
        <taxon>Eukaryota</taxon>
        <taxon>Sar</taxon>
        <taxon>Alveolata</taxon>
        <taxon>Dinophyceae</taxon>
        <taxon>Prorocentrales</taxon>
        <taxon>Prorocentraceae</taxon>
        <taxon>Prorocentrum</taxon>
    </lineage>
</organism>
<evidence type="ECO:0000256" key="1">
    <source>
        <dbReference type="SAM" id="MobiDB-lite"/>
    </source>
</evidence>
<name>A0ABN9ULQ8_9DINO</name>
<protein>
    <submittedName>
        <fullName evidence="2">Uncharacterized protein</fullName>
    </submittedName>
</protein>
<dbReference type="EMBL" id="CAUYUJ010015935">
    <property type="protein sequence ID" value="CAK0859812.1"/>
    <property type="molecule type" value="Genomic_DNA"/>
</dbReference>
<keyword evidence="3" id="KW-1185">Reference proteome</keyword>
<dbReference type="Proteomes" id="UP001189429">
    <property type="component" value="Unassembled WGS sequence"/>
</dbReference>
<sequence length="146" mass="16052">MKGVNVLAMPPPPVPLPSHRTAPKVTLFSRIGAESESCQEGEKFHDAEARPALPPPPPPPVRSDPPRRTTTPPRRIRTEGEARVVFPAGRVASRAPRPPDRWNDVTSLARAPMRPKLGAHPLRGMQEVFGIIRILIRNWKSSGSES</sequence>
<accession>A0ABN9ULQ8</accession>
<comment type="caution">
    <text evidence="2">The sequence shown here is derived from an EMBL/GenBank/DDBJ whole genome shotgun (WGS) entry which is preliminary data.</text>
</comment>
<feature type="region of interest" description="Disordered" evidence="1">
    <location>
        <begin position="1"/>
        <end position="80"/>
    </location>
</feature>
<evidence type="ECO:0000313" key="3">
    <source>
        <dbReference type="Proteomes" id="UP001189429"/>
    </source>
</evidence>
<feature type="region of interest" description="Disordered" evidence="1">
    <location>
        <begin position="87"/>
        <end position="106"/>
    </location>
</feature>
<feature type="compositionally biased region" description="Pro residues" evidence="1">
    <location>
        <begin position="52"/>
        <end position="63"/>
    </location>
</feature>
<feature type="compositionally biased region" description="Basic and acidic residues" evidence="1">
    <location>
        <begin position="40"/>
        <end position="49"/>
    </location>
</feature>
<proteinExistence type="predicted"/>